<dbReference type="InterPro" id="IPR011006">
    <property type="entry name" value="CheY-like_superfamily"/>
</dbReference>
<accession>A0AA37VYH6</accession>
<dbReference type="RefSeq" id="WP_095504537.1">
    <property type="nucleotide sequence ID" value="NZ_BSNC01000005.1"/>
</dbReference>
<dbReference type="AlphaFoldDB" id="A0AA37VYH6"/>
<dbReference type="SUPFAM" id="SSF52172">
    <property type="entry name" value="CheY-like"/>
    <property type="match status" value="1"/>
</dbReference>
<dbReference type="Pfam" id="PF00072">
    <property type="entry name" value="Response_reg"/>
    <property type="match status" value="1"/>
</dbReference>
<reference evidence="7" key="1">
    <citation type="journal article" date="2014" name="Int. J. Syst. Evol. Microbiol.">
        <title>Complete genome sequence of Corynebacterium casei LMG S-19264T (=DSM 44701T), isolated from a smear-ripened cheese.</title>
        <authorList>
            <consortium name="US DOE Joint Genome Institute (JGI-PGF)"/>
            <person name="Walter F."/>
            <person name="Albersmeier A."/>
            <person name="Kalinowski J."/>
            <person name="Ruckert C."/>
        </authorList>
    </citation>
    <scope>NUCLEOTIDE SEQUENCE</scope>
    <source>
        <strain evidence="7">NBRC 101628</strain>
    </source>
</reference>
<evidence type="ECO:0000259" key="6">
    <source>
        <dbReference type="PROSITE" id="PS50110"/>
    </source>
</evidence>
<dbReference type="GO" id="GO:0006355">
    <property type="term" value="P:regulation of DNA-templated transcription"/>
    <property type="evidence" value="ECO:0007669"/>
    <property type="project" value="InterPro"/>
</dbReference>
<feature type="domain" description="Response regulatory" evidence="6">
    <location>
        <begin position="3"/>
        <end position="117"/>
    </location>
</feature>
<keyword evidence="1" id="KW-0805">Transcription regulation</keyword>
<dbReference type="InterPro" id="IPR036388">
    <property type="entry name" value="WH-like_DNA-bd_sf"/>
</dbReference>
<keyword evidence="3" id="KW-0804">Transcription</keyword>
<evidence type="ECO:0000256" key="2">
    <source>
        <dbReference type="ARBA" id="ARBA00023125"/>
    </source>
</evidence>
<keyword evidence="8" id="KW-1185">Reference proteome</keyword>
<dbReference type="PROSITE" id="PS50110">
    <property type="entry name" value="RESPONSE_REGULATORY"/>
    <property type="match status" value="1"/>
</dbReference>
<evidence type="ECO:0000259" key="5">
    <source>
        <dbReference type="PROSITE" id="PS50043"/>
    </source>
</evidence>
<keyword evidence="4" id="KW-0597">Phosphoprotein</keyword>
<dbReference type="GO" id="GO:0000160">
    <property type="term" value="P:phosphorelay signal transduction system"/>
    <property type="evidence" value="ECO:0007669"/>
    <property type="project" value="InterPro"/>
</dbReference>
<dbReference type="CDD" id="cd06170">
    <property type="entry name" value="LuxR_C_like"/>
    <property type="match status" value="1"/>
</dbReference>
<proteinExistence type="predicted"/>
<sequence length="197" mass="21625">MVPIYLVDDDIAFADSLLFVLDSYGLKATHFDNAPSFIENCDLTQAGVAILDSRMPKMTGEQLHQHLVDAHSPLGTIFLTGHGDLPMAVQAFRAGASDFFQKPVDAEALVAAIEKASELSLKRHQTSERLGLLSALSERELQILQLIGQGLKNKQISDALFLSTRTVEVHRAKLMKKLGAENMAELVEFALIHQSTK</sequence>
<protein>
    <submittedName>
        <fullName evidence="7">DNA-binding response regulator</fullName>
    </submittedName>
</protein>
<evidence type="ECO:0000256" key="3">
    <source>
        <dbReference type="ARBA" id="ARBA00023163"/>
    </source>
</evidence>
<dbReference type="SMART" id="SM00421">
    <property type="entry name" value="HTH_LUXR"/>
    <property type="match status" value="1"/>
</dbReference>
<evidence type="ECO:0000313" key="8">
    <source>
        <dbReference type="Proteomes" id="UP001161422"/>
    </source>
</evidence>
<name>A0AA37VYH6_9GAMM</name>
<dbReference type="EMBL" id="BSNC01000005">
    <property type="protein sequence ID" value="GLP97061.1"/>
    <property type="molecule type" value="Genomic_DNA"/>
</dbReference>
<dbReference type="InterPro" id="IPR000792">
    <property type="entry name" value="Tscrpt_reg_LuxR_C"/>
</dbReference>
<comment type="caution">
    <text evidence="7">The sequence shown here is derived from an EMBL/GenBank/DDBJ whole genome shotgun (WGS) entry which is preliminary data.</text>
</comment>
<evidence type="ECO:0000256" key="4">
    <source>
        <dbReference type="PROSITE-ProRule" id="PRU00169"/>
    </source>
</evidence>
<dbReference type="PANTHER" id="PTHR44688:SF16">
    <property type="entry name" value="DNA-BINDING TRANSCRIPTIONAL ACTIVATOR DEVR_DOSR"/>
    <property type="match status" value="1"/>
</dbReference>
<keyword evidence="2 7" id="KW-0238">DNA-binding</keyword>
<dbReference type="GO" id="GO:0003677">
    <property type="term" value="F:DNA binding"/>
    <property type="evidence" value="ECO:0007669"/>
    <property type="project" value="UniProtKB-KW"/>
</dbReference>
<feature type="domain" description="HTH luxR-type" evidence="5">
    <location>
        <begin position="129"/>
        <end position="194"/>
    </location>
</feature>
<dbReference type="Gene3D" id="1.10.10.10">
    <property type="entry name" value="Winged helix-like DNA-binding domain superfamily/Winged helix DNA-binding domain"/>
    <property type="match status" value="1"/>
</dbReference>
<reference evidence="7" key="2">
    <citation type="submission" date="2023-01" db="EMBL/GenBank/DDBJ databases">
        <title>Draft genome sequence of Paraferrimonas sedimenticola strain NBRC 101628.</title>
        <authorList>
            <person name="Sun Q."/>
            <person name="Mori K."/>
        </authorList>
    </citation>
    <scope>NUCLEOTIDE SEQUENCE</scope>
    <source>
        <strain evidence="7">NBRC 101628</strain>
    </source>
</reference>
<dbReference type="PANTHER" id="PTHR44688">
    <property type="entry name" value="DNA-BINDING TRANSCRIPTIONAL ACTIVATOR DEVR_DOSR"/>
    <property type="match status" value="1"/>
</dbReference>
<organism evidence="7 8">
    <name type="scientific">Paraferrimonas sedimenticola</name>
    <dbReference type="NCBI Taxonomy" id="375674"/>
    <lineage>
        <taxon>Bacteria</taxon>
        <taxon>Pseudomonadati</taxon>
        <taxon>Pseudomonadota</taxon>
        <taxon>Gammaproteobacteria</taxon>
        <taxon>Alteromonadales</taxon>
        <taxon>Ferrimonadaceae</taxon>
        <taxon>Paraferrimonas</taxon>
    </lineage>
</organism>
<dbReference type="PROSITE" id="PS50043">
    <property type="entry name" value="HTH_LUXR_2"/>
    <property type="match status" value="1"/>
</dbReference>
<dbReference type="Pfam" id="PF00196">
    <property type="entry name" value="GerE"/>
    <property type="match status" value="1"/>
</dbReference>
<dbReference type="SMART" id="SM00448">
    <property type="entry name" value="REC"/>
    <property type="match status" value="1"/>
</dbReference>
<gene>
    <name evidence="7" type="primary">ttrR</name>
    <name evidence="7" type="ORF">GCM10007895_23670</name>
</gene>
<feature type="modified residue" description="4-aspartylphosphate" evidence="4">
    <location>
        <position position="52"/>
    </location>
</feature>
<dbReference type="PRINTS" id="PR00038">
    <property type="entry name" value="HTHLUXR"/>
</dbReference>
<evidence type="ECO:0000313" key="7">
    <source>
        <dbReference type="EMBL" id="GLP97061.1"/>
    </source>
</evidence>
<evidence type="ECO:0000256" key="1">
    <source>
        <dbReference type="ARBA" id="ARBA00023015"/>
    </source>
</evidence>
<dbReference type="Proteomes" id="UP001161422">
    <property type="component" value="Unassembled WGS sequence"/>
</dbReference>
<dbReference type="InterPro" id="IPR001789">
    <property type="entry name" value="Sig_transdc_resp-reg_receiver"/>
</dbReference>
<dbReference type="Gene3D" id="3.40.50.2300">
    <property type="match status" value="1"/>
</dbReference>